<dbReference type="PATRIC" id="fig|264459.3.peg.4204"/>
<reference evidence="1 2" key="1">
    <citation type="submission" date="2015-09" db="EMBL/GenBank/DDBJ databases">
        <title>Genome announcement of multiple Pseudomonas syringae strains.</title>
        <authorList>
            <person name="Thakur S."/>
            <person name="Wang P.W."/>
            <person name="Gong Y."/>
            <person name="Weir B.S."/>
            <person name="Guttman D.S."/>
        </authorList>
    </citation>
    <scope>NUCLEOTIDE SEQUENCE [LARGE SCALE GENOMIC DNA]</scope>
    <source>
        <strain evidence="1 2">ICMP16929</strain>
    </source>
</reference>
<gene>
    <name evidence="1" type="ORF">ALO94_02553</name>
</gene>
<accession>A0A0Q0D3U8</accession>
<proteinExistence type="predicted"/>
<organism evidence="1 2">
    <name type="scientific">Pseudomonas syringae pv. spinaceae</name>
    <dbReference type="NCBI Taxonomy" id="264459"/>
    <lineage>
        <taxon>Bacteria</taxon>
        <taxon>Pseudomonadati</taxon>
        <taxon>Pseudomonadota</taxon>
        <taxon>Gammaproteobacteria</taxon>
        <taxon>Pseudomonadales</taxon>
        <taxon>Pseudomonadaceae</taxon>
        <taxon>Pseudomonas</taxon>
        <taxon>Pseudomonas syringae</taxon>
    </lineage>
</organism>
<evidence type="ECO:0000313" key="1">
    <source>
        <dbReference type="EMBL" id="KPZ00997.1"/>
    </source>
</evidence>
<dbReference type="EMBL" id="LJRI01000448">
    <property type="protein sequence ID" value="KPZ00997.1"/>
    <property type="molecule type" value="Genomic_DNA"/>
</dbReference>
<name>A0A0Q0D3U8_PSESX</name>
<evidence type="ECO:0000313" key="2">
    <source>
        <dbReference type="Proteomes" id="UP000050384"/>
    </source>
</evidence>
<dbReference type="AlphaFoldDB" id="A0A0Q0D3U8"/>
<feature type="non-terminal residue" evidence="1">
    <location>
        <position position="1"/>
    </location>
</feature>
<sequence>SVQNCIPTQSAGTMTSQMAIAPALQRGSAALDALRPILIARCYADL</sequence>
<comment type="caution">
    <text evidence="1">The sequence shown here is derived from an EMBL/GenBank/DDBJ whole genome shotgun (WGS) entry which is preliminary data.</text>
</comment>
<dbReference type="Proteomes" id="UP000050384">
    <property type="component" value="Unassembled WGS sequence"/>
</dbReference>
<protein>
    <submittedName>
        <fullName evidence="1">Uncharacterized protein</fullName>
    </submittedName>
</protein>